<dbReference type="AlphaFoldDB" id="A0A6C0KSG9"/>
<protein>
    <submittedName>
        <fullName evidence="1">Uncharacterized protein</fullName>
    </submittedName>
</protein>
<sequence length="282" mass="33146">MLALTKEELIKNIDLHEFKQYMLYELNYKENVVQLANSTANSTENSTTNSIANVPRSQIQIKYTKKFSKYYEPIKINNSKNFADKLFWVFYKLLHNFADSDLENINSFKTMKDFKIASVEKLRLQKNILKEFKIQKMVVEDDLTNNEKISFKTFHALCVLYLLNVIVVRDNNTYCVLCTNSDESVINLKNYKLIQISNVKISDTFNNFDVQLVTHYSEEQLQTLLKNYYNIENIEKPLKAFSSYSLSDLTTIASKLNITIYDEHGKKKKKQELYENILKQLI</sequence>
<proteinExistence type="predicted"/>
<reference evidence="1" key="1">
    <citation type="journal article" date="2020" name="Nature">
        <title>Giant virus diversity and host interactions through global metagenomics.</title>
        <authorList>
            <person name="Schulz F."/>
            <person name="Roux S."/>
            <person name="Paez-Espino D."/>
            <person name="Jungbluth S."/>
            <person name="Walsh D.A."/>
            <person name="Denef V.J."/>
            <person name="McMahon K.D."/>
            <person name="Konstantinidis K.T."/>
            <person name="Eloe-Fadrosh E.A."/>
            <person name="Kyrpides N.C."/>
            <person name="Woyke T."/>
        </authorList>
    </citation>
    <scope>NUCLEOTIDE SEQUENCE</scope>
    <source>
        <strain evidence="1">GVMAG-S-3300013014-113</strain>
    </source>
</reference>
<evidence type="ECO:0000313" key="1">
    <source>
        <dbReference type="EMBL" id="QHU19647.1"/>
    </source>
</evidence>
<name>A0A6C0KSG9_9ZZZZ</name>
<organism evidence="1">
    <name type="scientific">viral metagenome</name>
    <dbReference type="NCBI Taxonomy" id="1070528"/>
    <lineage>
        <taxon>unclassified sequences</taxon>
        <taxon>metagenomes</taxon>
        <taxon>organismal metagenomes</taxon>
    </lineage>
</organism>
<accession>A0A6C0KSG9</accession>
<dbReference type="EMBL" id="MN740953">
    <property type="protein sequence ID" value="QHU19647.1"/>
    <property type="molecule type" value="Genomic_DNA"/>
</dbReference>